<accession>A0A0C3E004</accession>
<reference evidence="3" key="2">
    <citation type="submission" date="2015-01" db="EMBL/GenBank/DDBJ databases">
        <title>Evolutionary Origins and Diversification of the Mycorrhizal Mutualists.</title>
        <authorList>
            <consortium name="DOE Joint Genome Institute"/>
            <consortium name="Mycorrhizal Genomics Consortium"/>
            <person name="Kohler A."/>
            <person name="Kuo A."/>
            <person name="Nagy L.G."/>
            <person name="Floudas D."/>
            <person name="Copeland A."/>
            <person name="Barry K.W."/>
            <person name="Cichocki N."/>
            <person name="Veneault-Fourrey C."/>
            <person name="LaButti K."/>
            <person name="Lindquist E.A."/>
            <person name="Lipzen A."/>
            <person name="Lundell T."/>
            <person name="Morin E."/>
            <person name="Murat C."/>
            <person name="Riley R."/>
            <person name="Ohm R."/>
            <person name="Sun H."/>
            <person name="Tunlid A."/>
            <person name="Henrissat B."/>
            <person name="Grigoriev I.V."/>
            <person name="Hibbett D.S."/>
            <person name="Martin F."/>
        </authorList>
    </citation>
    <scope>NUCLEOTIDE SEQUENCE [LARGE SCALE GENOMIC DNA]</scope>
    <source>
        <strain evidence="3">Foug A</strain>
    </source>
</reference>
<dbReference type="AlphaFoldDB" id="A0A0C3E004"/>
<protein>
    <submittedName>
        <fullName evidence="2">Uncharacterized protein</fullName>
    </submittedName>
</protein>
<dbReference type="EMBL" id="KN822047">
    <property type="protein sequence ID" value="KIM61829.1"/>
    <property type="molecule type" value="Genomic_DNA"/>
</dbReference>
<keyword evidence="3" id="KW-1185">Reference proteome</keyword>
<evidence type="ECO:0000313" key="2">
    <source>
        <dbReference type="EMBL" id="KIM61829.1"/>
    </source>
</evidence>
<organism evidence="2 3">
    <name type="scientific">Scleroderma citrinum Foug A</name>
    <dbReference type="NCBI Taxonomy" id="1036808"/>
    <lineage>
        <taxon>Eukaryota</taxon>
        <taxon>Fungi</taxon>
        <taxon>Dikarya</taxon>
        <taxon>Basidiomycota</taxon>
        <taxon>Agaricomycotina</taxon>
        <taxon>Agaricomycetes</taxon>
        <taxon>Agaricomycetidae</taxon>
        <taxon>Boletales</taxon>
        <taxon>Sclerodermatineae</taxon>
        <taxon>Sclerodermataceae</taxon>
        <taxon>Scleroderma</taxon>
    </lineage>
</organism>
<dbReference type="InParanoid" id="A0A0C3E004"/>
<gene>
    <name evidence="2" type="ORF">SCLCIDRAFT_856789</name>
</gene>
<dbReference type="Proteomes" id="UP000053989">
    <property type="component" value="Unassembled WGS sequence"/>
</dbReference>
<evidence type="ECO:0000313" key="3">
    <source>
        <dbReference type="Proteomes" id="UP000053989"/>
    </source>
</evidence>
<evidence type="ECO:0000256" key="1">
    <source>
        <dbReference type="SAM" id="MobiDB-lite"/>
    </source>
</evidence>
<dbReference type="HOGENOM" id="CLU_2135030_0_0_1"/>
<feature type="region of interest" description="Disordered" evidence="1">
    <location>
        <begin position="1"/>
        <end position="25"/>
    </location>
</feature>
<sequence length="113" mass="12424">MSFHEMSTSKPFTPTAEVSSEWTESSLEAIGGWDTRKSEKSSAESWSTKAPGKILKERYENHIDRCSDADVHTVTLAGSTSFQSSHFISGAHRLAARPASLRIPAFSSYDVEV</sequence>
<reference evidence="2 3" key="1">
    <citation type="submission" date="2014-04" db="EMBL/GenBank/DDBJ databases">
        <authorList>
            <consortium name="DOE Joint Genome Institute"/>
            <person name="Kuo A."/>
            <person name="Kohler A."/>
            <person name="Nagy L.G."/>
            <person name="Floudas D."/>
            <person name="Copeland A."/>
            <person name="Barry K.W."/>
            <person name="Cichocki N."/>
            <person name="Veneault-Fourrey C."/>
            <person name="LaButti K."/>
            <person name="Lindquist E.A."/>
            <person name="Lipzen A."/>
            <person name="Lundell T."/>
            <person name="Morin E."/>
            <person name="Murat C."/>
            <person name="Sun H."/>
            <person name="Tunlid A."/>
            <person name="Henrissat B."/>
            <person name="Grigoriev I.V."/>
            <person name="Hibbett D.S."/>
            <person name="Martin F."/>
            <person name="Nordberg H.P."/>
            <person name="Cantor M.N."/>
            <person name="Hua S.X."/>
        </authorList>
    </citation>
    <scope>NUCLEOTIDE SEQUENCE [LARGE SCALE GENOMIC DNA]</scope>
    <source>
        <strain evidence="2 3">Foug A</strain>
    </source>
</reference>
<name>A0A0C3E004_9AGAM</name>
<proteinExistence type="predicted"/>